<dbReference type="Proteomes" id="UP000325286">
    <property type="component" value="Chromosome"/>
</dbReference>
<dbReference type="AlphaFoldDB" id="A0A5B9QZD4"/>
<dbReference type="OrthoDB" id="6383365at2"/>
<evidence type="ECO:0000256" key="2">
    <source>
        <dbReference type="ARBA" id="ARBA00023015"/>
    </source>
</evidence>
<protein>
    <submittedName>
        <fullName evidence="7">RNA polymerase sigma factor CnrH</fullName>
    </submittedName>
</protein>
<dbReference type="InterPro" id="IPR039425">
    <property type="entry name" value="RNA_pol_sigma-70-like"/>
</dbReference>
<dbReference type="Gene3D" id="1.10.10.10">
    <property type="entry name" value="Winged helix-like DNA-binding domain superfamily/Winged helix DNA-binding domain"/>
    <property type="match status" value="1"/>
</dbReference>
<keyword evidence="3" id="KW-0731">Sigma factor</keyword>
<dbReference type="Gene3D" id="1.10.1740.10">
    <property type="match status" value="1"/>
</dbReference>
<evidence type="ECO:0000259" key="5">
    <source>
        <dbReference type="Pfam" id="PF04542"/>
    </source>
</evidence>
<dbReference type="SUPFAM" id="SSF88659">
    <property type="entry name" value="Sigma3 and sigma4 domains of RNA polymerase sigma factors"/>
    <property type="match status" value="1"/>
</dbReference>
<sequence>MPIDPPSDQGKHDPGSEFVSLIVRHRHALYAFIAKQLVHPADAEDVFQKTSLVLWSKMAEFDSGGSFFHWACGIAFNEVRNHRRTQGRNRLHFDSELSELLAEESMAEEELTQARLKALSVCMEKLSPRQQQIVRRCYDGTSTISEVAGALGRSRDALYKQLARLREKLSDCIRGQIAAEDFAS</sequence>
<dbReference type="GO" id="GO:0006352">
    <property type="term" value="P:DNA-templated transcription initiation"/>
    <property type="evidence" value="ECO:0007669"/>
    <property type="project" value="InterPro"/>
</dbReference>
<reference evidence="7 8" key="1">
    <citation type="submission" date="2019-08" db="EMBL/GenBank/DDBJ databases">
        <title>Deep-cultivation of Planctomycetes and their phenomic and genomic characterization uncovers novel biology.</title>
        <authorList>
            <person name="Wiegand S."/>
            <person name="Jogler M."/>
            <person name="Boedeker C."/>
            <person name="Pinto D."/>
            <person name="Vollmers J."/>
            <person name="Rivas-Marin E."/>
            <person name="Kohn T."/>
            <person name="Peeters S.H."/>
            <person name="Heuer A."/>
            <person name="Rast P."/>
            <person name="Oberbeckmann S."/>
            <person name="Bunk B."/>
            <person name="Jeske O."/>
            <person name="Meyerdierks A."/>
            <person name="Storesund J.E."/>
            <person name="Kallscheuer N."/>
            <person name="Luecker S."/>
            <person name="Lage O.M."/>
            <person name="Pohl T."/>
            <person name="Merkel B.J."/>
            <person name="Hornburger P."/>
            <person name="Mueller R.-W."/>
            <person name="Bruemmer F."/>
            <person name="Labrenz M."/>
            <person name="Spormann A.M."/>
            <person name="Op den Camp H."/>
            <person name="Overmann J."/>
            <person name="Amann R."/>
            <person name="Jetten M.S.M."/>
            <person name="Mascher T."/>
            <person name="Medema M.H."/>
            <person name="Devos D.P."/>
            <person name="Kaster A.-K."/>
            <person name="Ovreas L."/>
            <person name="Rohde M."/>
            <person name="Galperin M.Y."/>
            <person name="Jogler C."/>
        </authorList>
    </citation>
    <scope>NUCLEOTIDE SEQUENCE [LARGE SCALE GENOMIC DNA]</scope>
    <source>
        <strain evidence="7 8">UC8</strain>
    </source>
</reference>
<dbReference type="GO" id="GO:0016987">
    <property type="term" value="F:sigma factor activity"/>
    <property type="evidence" value="ECO:0007669"/>
    <property type="project" value="UniProtKB-KW"/>
</dbReference>
<dbReference type="EMBL" id="CP042914">
    <property type="protein sequence ID" value="QEG39361.1"/>
    <property type="molecule type" value="Genomic_DNA"/>
</dbReference>
<dbReference type="SUPFAM" id="SSF88946">
    <property type="entry name" value="Sigma2 domain of RNA polymerase sigma factors"/>
    <property type="match status" value="1"/>
</dbReference>
<dbReference type="PANTHER" id="PTHR43133">
    <property type="entry name" value="RNA POLYMERASE ECF-TYPE SIGMA FACTO"/>
    <property type="match status" value="1"/>
</dbReference>
<name>A0A5B9QZD4_9BACT</name>
<dbReference type="InterPro" id="IPR013324">
    <property type="entry name" value="RNA_pol_sigma_r3/r4-like"/>
</dbReference>
<dbReference type="Pfam" id="PF08281">
    <property type="entry name" value="Sigma70_r4_2"/>
    <property type="match status" value="1"/>
</dbReference>
<dbReference type="KEGG" id="rul:UC8_13260"/>
<proteinExistence type="inferred from homology"/>
<dbReference type="InterPro" id="IPR014331">
    <property type="entry name" value="RNA_pol_sigma70_ECF_RHOBA"/>
</dbReference>
<dbReference type="InterPro" id="IPR007627">
    <property type="entry name" value="RNA_pol_sigma70_r2"/>
</dbReference>
<comment type="similarity">
    <text evidence="1">Belongs to the sigma-70 factor family. ECF subfamily.</text>
</comment>
<dbReference type="PANTHER" id="PTHR43133:SF51">
    <property type="entry name" value="RNA POLYMERASE SIGMA FACTOR"/>
    <property type="match status" value="1"/>
</dbReference>
<dbReference type="InterPro" id="IPR013249">
    <property type="entry name" value="RNA_pol_sigma70_r4_t2"/>
</dbReference>
<dbReference type="Pfam" id="PF04542">
    <property type="entry name" value="Sigma70_r2"/>
    <property type="match status" value="1"/>
</dbReference>
<gene>
    <name evidence="7" type="primary">cnrH_2</name>
    <name evidence="7" type="ORF">UC8_13260</name>
</gene>
<dbReference type="RefSeq" id="WP_084427438.1">
    <property type="nucleotide sequence ID" value="NZ_CP042914.1"/>
</dbReference>
<keyword evidence="2" id="KW-0805">Transcription regulation</keyword>
<dbReference type="GO" id="GO:0003677">
    <property type="term" value="F:DNA binding"/>
    <property type="evidence" value="ECO:0007669"/>
    <property type="project" value="InterPro"/>
</dbReference>
<dbReference type="InterPro" id="IPR036388">
    <property type="entry name" value="WH-like_DNA-bd_sf"/>
</dbReference>
<dbReference type="InterPro" id="IPR014284">
    <property type="entry name" value="RNA_pol_sigma-70_dom"/>
</dbReference>
<accession>A0A5B9QZD4</accession>
<feature type="domain" description="RNA polymerase sigma factor 70 region 4 type 2" evidence="6">
    <location>
        <begin position="118"/>
        <end position="169"/>
    </location>
</feature>
<keyword evidence="4" id="KW-0804">Transcription</keyword>
<evidence type="ECO:0000313" key="7">
    <source>
        <dbReference type="EMBL" id="QEG39361.1"/>
    </source>
</evidence>
<feature type="domain" description="RNA polymerase sigma-70 region 2" evidence="5">
    <location>
        <begin position="21"/>
        <end position="88"/>
    </location>
</feature>
<dbReference type="NCBIfam" id="TIGR02937">
    <property type="entry name" value="sigma70-ECF"/>
    <property type="match status" value="1"/>
</dbReference>
<evidence type="ECO:0000256" key="4">
    <source>
        <dbReference type="ARBA" id="ARBA00023163"/>
    </source>
</evidence>
<dbReference type="NCBIfam" id="TIGR02989">
    <property type="entry name" value="Sig-70_gvs1"/>
    <property type="match status" value="1"/>
</dbReference>
<dbReference type="InterPro" id="IPR013325">
    <property type="entry name" value="RNA_pol_sigma_r2"/>
</dbReference>
<keyword evidence="8" id="KW-1185">Reference proteome</keyword>
<evidence type="ECO:0000313" key="8">
    <source>
        <dbReference type="Proteomes" id="UP000325286"/>
    </source>
</evidence>
<evidence type="ECO:0000256" key="1">
    <source>
        <dbReference type="ARBA" id="ARBA00010641"/>
    </source>
</evidence>
<evidence type="ECO:0000256" key="3">
    <source>
        <dbReference type="ARBA" id="ARBA00023082"/>
    </source>
</evidence>
<evidence type="ECO:0000259" key="6">
    <source>
        <dbReference type="Pfam" id="PF08281"/>
    </source>
</evidence>
<organism evidence="7 8">
    <name type="scientific">Roseimaritima ulvae</name>
    <dbReference type="NCBI Taxonomy" id="980254"/>
    <lineage>
        <taxon>Bacteria</taxon>
        <taxon>Pseudomonadati</taxon>
        <taxon>Planctomycetota</taxon>
        <taxon>Planctomycetia</taxon>
        <taxon>Pirellulales</taxon>
        <taxon>Pirellulaceae</taxon>
        <taxon>Roseimaritima</taxon>
    </lineage>
</organism>